<sequence length="83" mass="9394">ARRKCRSSRNWGGGWRATGPHTAPRRPASLNIRPLSSSFSFSSSFPRNSNLLLPLLLEQPSEGCYWLYGVSRKKTASDVWKRT</sequence>
<evidence type="ECO:0000313" key="2">
    <source>
        <dbReference type="EMBL" id="KYM98492.1"/>
    </source>
</evidence>
<evidence type="ECO:0000313" key="3">
    <source>
        <dbReference type="Proteomes" id="UP000078542"/>
    </source>
</evidence>
<protein>
    <submittedName>
        <fullName evidence="2">Uncharacterized protein</fullName>
    </submittedName>
</protein>
<dbReference type="Proteomes" id="UP000078542">
    <property type="component" value="Unassembled WGS sequence"/>
</dbReference>
<dbReference type="EMBL" id="KQ977957">
    <property type="protein sequence ID" value="KYM98492.1"/>
    <property type="molecule type" value="Genomic_DNA"/>
</dbReference>
<name>A0A195CCF7_9HYME</name>
<feature type="region of interest" description="Disordered" evidence="1">
    <location>
        <begin position="1"/>
        <end position="28"/>
    </location>
</feature>
<organism evidence="2 3">
    <name type="scientific">Cyphomyrmex costatus</name>
    <dbReference type="NCBI Taxonomy" id="456900"/>
    <lineage>
        <taxon>Eukaryota</taxon>
        <taxon>Metazoa</taxon>
        <taxon>Ecdysozoa</taxon>
        <taxon>Arthropoda</taxon>
        <taxon>Hexapoda</taxon>
        <taxon>Insecta</taxon>
        <taxon>Pterygota</taxon>
        <taxon>Neoptera</taxon>
        <taxon>Endopterygota</taxon>
        <taxon>Hymenoptera</taxon>
        <taxon>Apocrita</taxon>
        <taxon>Aculeata</taxon>
        <taxon>Formicoidea</taxon>
        <taxon>Formicidae</taxon>
        <taxon>Myrmicinae</taxon>
        <taxon>Cyphomyrmex</taxon>
    </lineage>
</organism>
<keyword evidence="3" id="KW-1185">Reference proteome</keyword>
<proteinExistence type="predicted"/>
<gene>
    <name evidence="2" type="ORF">ALC62_10849</name>
</gene>
<feature type="non-terminal residue" evidence="2">
    <location>
        <position position="1"/>
    </location>
</feature>
<dbReference type="AlphaFoldDB" id="A0A195CCF7"/>
<evidence type="ECO:0000256" key="1">
    <source>
        <dbReference type="SAM" id="MobiDB-lite"/>
    </source>
</evidence>
<reference evidence="2 3" key="1">
    <citation type="submission" date="2016-03" db="EMBL/GenBank/DDBJ databases">
        <title>Cyphomyrmex costatus WGS genome.</title>
        <authorList>
            <person name="Nygaard S."/>
            <person name="Hu H."/>
            <person name="Boomsma J."/>
            <person name="Zhang G."/>
        </authorList>
    </citation>
    <scope>NUCLEOTIDE SEQUENCE [LARGE SCALE GENOMIC DNA]</scope>
    <source>
        <strain evidence="2">MS0001</strain>
        <tissue evidence="2">Whole body</tissue>
    </source>
</reference>
<accession>A0A195CCF7</accession>